<evidence type="ECO:0000259" key="8">
    <source>
        <dbReference type="PROSITE" id="PS50110"/>
    </source>
</evidence>
<keyword evidence="2" id="KW-0902">Two-component regulatory system</keyword>
<evidence type="ECO:0000256" key="3">
    <source>
        <dbReference type="ARBA" id="ARBA00023015"/>
    </source>
</evidence>
<evidence type="ECO:0000256" key="2">
    <source>
        <dbReference type="ARBA" id="ARBA00023012"/>
    </source>
</evidence>
<dbReference type="SUPFAM" id="SSF52172">
    <property type="entry name" value="CheY-like"/>
    <property type="match status" value="1"/>
</dbReference>
<dbReference type="RefSeq" id="WP_379793219.1">
    <property type="nucleotide sequence ID" value="NZ_JBHSQB010000020.1"/>
</dbReference>
<organism evidence="10 11">
    <name type="scientific">Flavobacterium qiangtangense</name>
    <dbReference type="NCBI Taxonomy" id="1442595"/>
    <lineage>
        <taxon>Bacteria</taxon>
        <taxon>Pseudomonadati</taxon>
        <taxon>Bacteroidota</taxon>
        <taxon>Flavobacteriia</taxon>
        <taxon>Flavobacteriales</taxon>
        <taxon>Flavobacteriaceae</taxon>
        <taxon>Flavobacterium</taxon>
    </lineage>
</organism>
<keyword evidence="5" id="KW-0804">Transcription</keyword>
<dbReference type="Proteomes" id="UP001596287">
    <property type="component" value="Unassembled WGS sequence"/>
</dbReference>
<dbReference type="SMART" id="SM00862">
    <property type="entry name" value="Trans_reg_C"/>
    <property type="match status" value="1"/>
</dbReference>
<dbReference type="Gene3D" id="1.10.10.10">
    <property type="entry name" value="Winged helix-like DNA-binding domain superfamily/Winged helix DNA-binding domain"/>
    <property type="match status" value="1"/>
</dbReference>
<dbReference type="InterPro" id="IPR001789">
    <property type="entry name" value="Sig_transdc_resp-reg_receiver"/>
</dbReference>
<sequence>MQILIIEDDQRVAELINRGLTEEGFETTVAFDGLSGLKLILHNDYDLIITDIILPKMDGLDLSREIRSIKPQIPIIMLTALGTTDDKIEGFDAGVDDYMVKPFEIRELLARIRVLLKRYNGITANSSFILKFHDLEMNLNLKIVKRNNIEINLTPKEFKLLEYMMQNSERVLSRNEISEKVWDTHFDTGTNFIDVYINYLRKKIDKDFDKKLIHTKSGMGFILKVEE</sequence>
<proteinExistence type="predicted"/>
<evidence type="ECO:0000256" key="5">
    <source>
        <dbReference type="ARBA" id="ARBA00023163"/>
    </source>
</evidence>
<keyword evidence="11" id="KW-1185">Reference proteome</keyword>
<protein>
    <submittedName>
        <fullName evidence="10">Response regulator transcription factor</fullName>
    </submittedName>
</protein>
<dbReference type="CDD" id="cd19935">
    <property type="entry name" value="REC_OmpR_CusR-like"/>
    <property type="match status" value="1"/>
</dbReference>
<evidence type="ECO:0000313" key="11">
    <source>
        <dbReference type="Proteomes" id="UP001596287"/>
    </source>
</evidence>
<feature type="domain" description="OmpR/PhoB-type" evidence="9">
    <location>
        <begin position="127"/>
        <end position="225"/>
    </location>
</feature>
<dbReference type="PANTHER" id="PTHR48111">
    <property type="entry name" value="REGULATOR OF RPOS"/>
    <property type="match status" value="1"/>
</dbReference>
<dbReference type="PANTHER" id="PTHR48111:SF22">
    <property type="entry name" value="REGULATOR OF RPOS"/>
    <property type="match status" value="1"/>
</dbReference>
<evidence type="ECO:0000256" key="4">
    <source>
        <dbReference type="ARBA" id="ARBA00023125"/>
    </source>
</evidence>
<keyword evidence="3" id="KW-0805">Transcription regulation</keyword>
<keyword evidence="1 6" id="KW-0597">Phosphoprotein</keyword>
<feature type="modified residue" description="4-aspartylphosphate" evidence="6">
    <location>
        <position position="51"/>
    </location>
</feature>
<reference evidence="11" key="1">
    <citation type="journal article" date="2019" name="Int. J. Syst. Evol. Microbiol.">
        <title>The Global Catalogue of Microorganisms (GCM) 10K type strain sequencing project: providing services to taxonomists for standard genome sequencing and annotation.</title>
        <authorList>
            <consortium name="The Broad Institute Genomics Platform"/>
            <consortium name="The Broad Institute Genome Sequencing Center for Infectious Disease"/>
            <person name="Wu L."/>
            <person name="Ma J."/>
        </authorList>
    </citation>
    <scope>NUCLEOTIDE SEQUENCE [LARGE SCALE GENOMIC DNA]</scope>
    <source>
        <strain evidence="11">CCUG 49679</strain>
    </source>
</reference>
<dbReference type="PROSITE" id="PS51755">
    <property type="entry name" value="OMPR_PHOB"/>
    <property type="match status" value="1"/>
</dbReference>
<evidence type="ECO:0000256" key="7">
    <source>
        <dbReference type="PROSITE-ProRule" id="PRU01091"/>
    </source>
</evidence>
<dbReference type="Gene3D" id="6.10.250.690">
    <property type="match status" value="1"/>
</dbReference>
<dbReference type="InterPro" id="IPR036388">
    <property type="entry name" value="WH-like_DNA-bd_sf"/>
</dbReference>
<dbReference type="SMART" id="SM00448">
    <property type="entry name" value="REC"/>
    <property type="match status" value="1"/>
</dbReference>
<evidence type="ECO:0000259" key="9">
    <source>
        <dbReference type="PROSITE" id="PS51755"/>
    </source>
</evidence>
<dbReference type="Pfam" id="PF00486">
    <property type="entry name" value="Trans_reg_C"/>
    <property type="match status" value="1"/>
</dbReference>
<dbReference type="CDD" id="cd00383">
    <property type="entry name" value="trans_reg_C"/>
    <property type="match status" value="1"/>
</dbReference>
<evidence type="ECO:0000313" key="10">
    <source>
        <dbReference type="EMBL" id="MFC6098217.1"/>
    </source>
</evidence>
<feature type="DNA-binding region" description="OmpR/PhoB-type" evidence="7">
    <location>
        <begin position="127"/>
        <end position="225"/>
    </location>
</feature>
<comment type="caution">
    <text evidence="10">The sequence shown here is derived from an EMBL/GenBank/DDBJ whole genome shotgun (WGS) entry which is preliminary data.</text>
</comment>
<dbReference type="InterPro" id="IPR001867">
    <property type="entry name" value="OmpR/PhoB-type_DNA-bd"/>
</dbReference>
<name>A0ABW1PT93_9FLAO</name>
<accession>A0ABW1PT93</accession>
<dbReference type="InterPro" id="IPR039420">
    <property type="entry name" value="WalR-like"/>
</dbReference>
<dbReference type="Gene3D" id="3.40.50.2300">
    <property type="match status" value="1"/>
</dbReference>
<keyword evidence="4 7" id="KW-0238">DNA-binding</keyword>
<dbReference type="InterPro" id="IPR011006">
    <property type="entry name" value="CheY-like_superfamily"/>
</dbReference>
<dbReference type="EMBL" id="JBHSQB010000020">
    <property type="protein sequence ID" value="MFC6098217.1"/>
    <property type="molecule type" value="Genomic_DNA"/>
</dbReference>
<dbReference type="Pfam" id="PF00072">
    <property type="entry name" value="Response_reg"/>
    <property type="match status" value="1"/>
</dbReference>
<evidence type="ECO:0000256" key="1">
    <source>
        <dbReference type="ARBA" id="ARBA00022553"/>
    </source>
</evidence>
<evidence type="ECO:0000256" key="6">
    <source>
        <dbReference type="PROSITE-ProRule" id="PRU00169"/>
    </source>
</evidence>
<gene>
    <name evidence="10" type="ORF">ACFPVY_16320</name>
</gene>
<dbReference type="PROSITE" id="PS50110">
    <property type="entry name" value="RESPONSE_REGULATORY"/>
    <property type="match status" value="1"/>
</dbReference>
<feature type="domain" description="Response regulatory" evidence="8">
    <location>
        <begin position="2"/>
        <end position="116"/>
    </location>
</feature>